<dbReference type="Proteomes" id="UP000233332">
    <property type="component" value="Unassembled WGS sequence"/>
</dbReference>
<feature type="region of interest" description="Disordered" evidence="1">
    <location>
        <begin position="68"/>
        <end position="117"/>
    </location>
</feature>
<accession>A0A2N3L0U1</accession>
<evidence type="ECO:0000313" key="3">
    <source>
        <dbReference type="Proteomes" id="UP000233332"/>
    </source>
</evidence>
<dbReference type="EMBL" id="NXGX01000014">
    <property type="protein sequence ID" value="PKR56423.1"/>
    <property type="molecule type" value="Genomic_DNA"/>
</dbReference>
<evidence type="ECO:0000313" key="2">
    <source>
        <dbReference type="EMBL" id="PKR56423.1"/>
    </source>
</evidence>
<organism evidence="2 3">
    <name type="scientific">Thalassospira lohafexi</name>
    <dbReference type="NCBI Taxonomy" id="744227"/>
    <lineage>
        <taxon>Bacteria</taxon>
        <taxon>Pseudomonadati</taxon>
        <taxon>Pseudomonadota</taxon>
        <taxon>Alphaproteobacteria</taxon>
        <taxon>Rhodospirillales</taxon>
        <taxon>Thalassospiraceae</taxon>
        <taxon>Thalassospira</taxon>
    </lineage>
</organism>
<keyword evidence="3" id="KW-1185">Reference proteome</keyword>
<evidence type="ECO:0000256" key="1">
    <source>
        <dbReference type="SAM" id="MobiDB-lite"/>
    </source>
</evidence>
<evidence type="ECO:0008006" key="4">
    <source>
        <dbReference type="Google" id="ProtNLM"/>
    </source>
</evidence>
<dbReference type="AlphaFoldDB" id="A0A2N3L0U1"/>
<proteinExistence type="predicted"/>
<feature type="compositionally biased region" description="Basic and acidic residues" evidence="1">
    <location>
        <begin position="88"/>
        <end position="102"/>
    </location>
</feature>
<dbReference type="RefSeq" id="WP_101304926.1">
    <property type="nucleotide sequence ID" value="NZ_NXGX01000014.1"/>
</dbReference>
<sequence>MGDLVNLRQERKRKQRDQKAQKADANRALHGRSRQERQLTDAEHQKADKHLDGHRLMTDASVPVSDAGVHADHINSGLNCGPVVSDGPETKDDDAAPVKDDQTNVISIFSPNIPDRQ</sequence>
<feature type="compositionally biased region" description="Basic and acidic residues" evidence="1">
    <location>
        <begin position="17"/>
        <end position="54"/>
    </location>
</feature>
<feature type="region of interest" description="Disordered" evidence="1">
    <location>
        <begin position="1"/>
        <end position="54"/>
    </location>
</feature>
<reference evidence="2 3" key="1">
    <citation type="submission" date="2017-09" db="EMBL/GenBank/DDBJ databases">
        <title>Biodiversity and function of Thalassospira species in the particle-attached aromatic-hydrocarbon-degrading consortia from the surface seawater of the China South Sea.</title>
        <authorList>
            <person name="Dong C."/>
            <person name="Lai Q."/>
            <person name="Shao Z."/>
        </authorList>
    </citation>
    <scope>NUCLEOTIDE SEQUENCE [LARGE SCALE GENOMIC DNA]</scope>
    <source>
        <strain evidence="2 3">139Z-12</strain>
    </source>
</reference>
<name>A0A2N3L0U1_9PROT</name>
<protein>
    <recommendedName>
        <fullName evidence="4">DUF4169 domain-containing protein</fullName>
    </recommendedName>
</protein>
<comment type="caution">
    <text evidence="2">The sequence shown here is derived from an EMBL/GenBank/DDBJ whole genome shotgun (WGS) entry which is preliminary data.</text>
</comment>
<gene>
    <name evidence="2" type="ORF">COO92_21200</name>
</gene>
<dbReference type="InterPro" id="IPR025227">
    <property type="entry name" value="DUF4169"/>
</dbReference>
<dbReference type="Pfam" id="PF13770">
    <property type="entry name" value="DUF4169"/>
    <property type="match status" value="1"/>
</dbReference>